<dbReference type="EMBL" id="CP002659">
    <property type="protein sequence ID" value="AEC01387.1"/>
    <property type="molecule type" value="Genomic_DNA"/>
</dbReference>
<dbReference type="HOGENOM" id="CLU_164789_0_0_12"/>
<feature type="transmembrane region" description="Helical" evidence="1">
    <location>
        <begin position="45"/>
        <end position="65"/>
    </location>
</feature>
<dbReference type="AlphaFoldDB" id="F4GJW2"/>
<dbReference type="eggNOG" id="ENOG5033KTC">
    <property type="taxonomic scope" value="Bacteria"/>
</dbReference>
<evidence type="ECO:0000313" key="2">
    <source>
        <dbReference type="EMBL" id="AEC01387.1"/>
    </source>
</evidence>
<dbReference type="RefSeq" id="WP_013738783.1">
    <property type="nucleotide sequence ID" value="NC_015436.1"/>
</dbReference>
<name>F4GJW2_PARC1</name>
<reference evidence="3" key="1">
    <citation type="submission" date="2011-04" db="EMBL/GenBank/DDBJ databases">
        <title>The complete genome of Spirochaeta coccoides DSM 17374.</title>
        <authorList>
            <person name="Lucas S."/>
            <person name="Copeland A."/>
            <person name="Lapidus A."/>
            <person name="Bruce D."/>
            <person name="Goodwin L."/>
            <person name="Pitluck S."/>
            <person name="Peters L."/>
            <person name="Kyrpides N."/>
            <person name="Mavromatis K."/>
            <person name="Pagani I."/>
            <person name="Ivanova N."/>
            <person name="Ovchinnikova G."/>
            <person name="Lu M."/>
            <person name="Detter J.C."/>
            <person name="Tapia R."/>
            <person name="Han C."/>
            <person name="Land M."/>
            <person name="Hauser L."/>
            <person name="Markowitz V."/>
            <person name="Cheng J.-F."/>
            <person name="Hugenholtz P."/>
            <person name="Woyke T."/>
            <person name="Wu D."/>
            <person name="Spring S."/>
            <person name="Schroeder M."/>
            <person name="Brambilla E."/>
            <person name="Klenk H.-P."/>
            <person name="Eisen J.A."/>
        </authorList>
    </citation>
    <scope>NUCLEOTIDE SEQUENCE [LARGE SCALE GENOMIC DNA]</scope>
    <source>
        <strain evidence="3">ATCC BAA-1237 / DSM 17374 / SPN1</strain>
    </source>
</reference>
<dbReference type="Proteomes" id="UP000007939">
    <property type="component" value="Chromosome"/>
</dbReference>
<accession>F4GJW2</accession>
<dbReference type="KEGG" id="scc:Spico_0149"/>
<organism evidence="2 3">
    <name type="scientific">Parasphaerochaeta coccoides (strain ATCC BAA-1237 / DSM 17374 / SPN1)</name>
    <name type="common">Sphaerochaeta coccoides</name>
    <dbReference type="NCBI Taxonomy" id="760011"/>
    <lineage>
        <taxon>Bacteria</taxon>
        <taxon>Pseudomonadati</taxon>
        <taxon>Spirochaetota</taxon>
        <taxon>Spirochaetia</taxon>
        <taxon>Spirochaetales</taxon>
        <taxon>Sphaerochaetaceae</taxon>
        <taxon>Parasphaerochaeta</taxon>
    </lineage>
</organism>
<keyword evidence="1" id="KW-1133">Transmembrane helix</keyword>
<keyword evidence="3" id="KW-1185">Reference proteome</keyword>
<proteinExistence type="predicted"/>
<gene>
    <name evidence="2" type="ordered locus">Spico_0149</name>
</gene>
<sequence>MSKKTNTVLFMLVATLVNIVIMIILFIAGALLIGRFVNDANAASIWTMVVFVVAIGGSFFIYNLLVKAINKKFNLDDKLAPLWKSRRDGKRNLTD</sequence>
<keyword evidence="1" id="KW-0812">Transmembrane</keyword>
<keyword evidence="1" id="KW-0472">Membrane</keyword>
<feature type="transmembrane region" description="Helical" evidence="1">
    <location>
        <begin position="7"/>
        <end position="33"/>
    </location>
</feature>
<evidence type="ECO:0000313" key="3">
    <source>
        <dbReference type="Proteomes" id="UP000007939"/>
    </source>
</evidence>
<reference evidence="2 3" key="2">
    <citation type="journal article" date="2012" name="Stand. Genomic Sci.">
        <title>Complete genome sequence of the termite hindgut bacterium Spirochaeta coccoides type strain (SPN1(T)), reclassification in the genus Sphaerochaeta as Sphaerochaeta coccoides comb. nov. and emendations of the family Spirochaetaceae and the genus Sphaerochaeta.</title>
        <authorList>
            <person name="Abt B."/>
            <person name="Han C."/>
            <person name="Scheuner C."/>
            <person name="Lu M."/>
            <person name="Lapidus A."/>
            <person name="Nolan M."/>
            <person name="Lucas S."/>
            <person name="Hammon N."/>
            <person name="Deshpande S."/>
            <person name="Cheng J.F."/>
            <person name="Tapia R."/>
            <person name="Goodwin L.A."/>
            <person name="Pitluck S."/>
            <person name="Liolios K."/>
            <person name="Pagani I."/>
            <person name="Ivanova N."/>
            <person name="Mavromatis K."/>
            <person name="Mikhailova N."/>
            <person name="Huntemann M."/>
            <person name="Pati A."/>
            <person name="Chen A."/>
            <person name="Palaniappan K."/>
            <person name="Land M."/>
            <person name="Hauser L."/>
            <person name="Brambilla E.M."/>
            <person name="Rohde M."/>
            <person name="Spring S."/>
            <person name="Gronow S."/>
            <person name="Goker M."/>
            <person name="Woyke T."/>
            <person name="Bristow J."/>
            <person name="Eisen J.A."/>
            <person name="Markowitz V."/>
            <person name="Hugenholtz P."/>
            <person name="Kyrpides N.C."/>
            <person name="Klenk H.P."/>
            <person name="Detter J.C."/>
        </authorList>
    </citation>
    <scope>NUCLEOTIDE SEQUENCE [LARGE SCALE GENOMIC DNA]</scope>
    <source>
        <strain evidence="3">ATCC BAA-1237 / DSM 17374 / SPN1</strain>
    </source>
</reference>
<evidence type="ECO:0000256" key="1">
    <source>
        <dbReference type="SAM" id="Phobius"/>
    </source>
</evidence>
<dbReference type="OrthoDB" id="363155at2"/>
<protein>
    <submittedName>
        <fullName evidence="2">Leader peptide processing enzyme</fullName>
    </submittedName>
</protein>
<dbReference type="STRING" id="760011.Spico_0149"/>